<comment type="caution">
    <text evidence="4">The sequence shown here is derived from an EMBL/GenBank/DDBJ whole genome shotgun (WGS) entry which is preliminary data.</text>
</comment>
<keyword evidence="3" id="KW-0812">Transmembrane</keyword>
<dbReference type="Pfam" id="PF13489">
    <property type="entry name" value="Methyltransf_23"/>
    <property type="match status" value="1"/>
</dbReference>
<dbReference type="SUPFAM" id="SSF53335">
    <property type="entry name" value="S-adenosyl-L-methionine-dependent methyltransferases"/>
    <property type="match status" value="1"/>
</dbReference>
<proteinExistence type="inferred from homology"/>
<dbReference type="CDD" id="cd02440">
    <property type="entry name" value="AdoMet_MTases"/>
    <property type="match status" value="1"/>
</dbReference>
<evidence type="ECO:0000313" key="5">
    <source>
        <dbReference type="Proteomes" id="UP000253153"/>
    </source>
</evidence>
<gene>
    <name evidence="4" type="ORF">FIESC28_04790</name>
</gene>
<keyword evidence="3" id="KW-0472">Membrane</keyword>
<evidence type="ECO:0000313" key="4">
    <source>
        <dbReference type="EMBL" id="RBR21690.1"/>
    </source>
</evidence>
<feature type="transmembrane region" description="Helical" evidence="3">
    <location>
        <begin position="409"/>
        <end position="430"/>
    </location>
</feature>
<dbReference type="EMBL" id="QKXC01000099">
    <property type="protein sequence ID" value="RBR21690.1"/>
    <property type="molecule type" value="Genomic_DNA"/>
</dbReference>
<dbReference type="GeneID" id="41994233"/>
<dbReference type="Proteomes" id="UP000253153">
    <property type="component" value="Unassembled WGS sequence"/>
</dbReference>
<evidence type="ECO:0000256" key="3">
    <source>
        <dbReference type="SAM" id="Phobius"/>
    </source>
</evidence>
<dbReference type="InterPro" id="IPR002347">
    <property type="entry name" value="SDR_fam"/>
</dbReference>
<dbReference type="SUPFAM" id="SSF51735">
    <property type="entry name" value="NAD(P)-binding Rossmann-fold domains"/>
    <property type="match status" value="1"/>
</dbReference>
<feature type="transmembrane region" description="Helical" evidence="3">
    <location>
        <begin position="543"/>
        <end position="568"/>
    </location>
</feature>
<evidence type="ECO:0000256" key="2">
    <source>
        <dbReference type="ARBA" id="ARBA00023002"/>
    </source>
</evidence>
<dbReference type="RefSeq" id="XP_031017014.1">
    <property type="nucleotide sequence ID" value="XM_031158937.1"/>
</dbReference>
<dbReference type="GO" id="GO:0016491">
    <property type="term" value="F:oxidoreductase activity"/>
    <property type="evidence" value="ECO:0007669"/>
    <property type="project" value="UniProtKB-KW"/>
</dbReference>
<accession>A0A366RZ47</accession>
<keyword evidence="2" id="KW-0560">Oxidoreductase</keyword>
<organism evidence="4 5">
    <name type="scientific">Fusarium coffeatum</name>
    <dbReference type="NCBI Taxonomy" id="231269"/>
    <lineage>
        <taxon>Eukaryota</taxon>
        <taxon>Fungi</taxon>
        <taxon>Dikarya</taxon>
        <taxon>Ascomycota</taxon>
        <taxon>Pezizomycotina</taxon>
        <taxon>Sordariomycetes</taxon>
        <taxon>Hypocreomycetidae</taxon>
        <taxon>Hypocreales</taxon>
        <taxon>Nectriaceae</taxon>
        <taxon>Fusarium</taxon>
        <taxon>Fusarium incarnatum-equiseti species complex</taxon>
    </lineage>
</organism>
<feature type="transmembrane region" description="Helical" evidence="3">
    <location>
        <begin position="665"/>
        <end position="683"/>
    </location>
</feature>
<name>A0A366RZ47_9HYPO</name>
<dbReference type="InterPro" id="IPR029063">
    <property type="entry name" value="SAM-dependent_MTases_sf"/>
</dbReference>
<dbReference type="PANTHER" id="PTHR24320:SF283">
    <property type="entry name" value="RETINOL DEHYDROGENASE 11"/>
    <property type="match status" value="1"/>
</dbReference>
<dbReference type="OrthoDB" id="191139at2759"/>
<evidence type="ECO:0000256" key="1">
    <source>
        <dbReference type="ARBA" id="ARBA00006484"/>
    </source>
</evidence>
<dbReference type="InterPro" id="IPR036291">
    <property type="entry name" value="NAD(P)-bd_dom_sf"/>
</dbReference>
<keyword evidence="3" id="KW-1133">Transmembrane helix</keyword>
<dbReference type="Gene3D" id="3.40.50.720">
    <property type="entry name" value="NAD(P)-binding Rossmann-like Domain"/>
    <property type="match status" value="1"/>
</dbReference>
<protein>
    <recommendedName>
        <fullName evidence="6">Methyltransferase domain-containing protein</fullName>
    </recommendedName>
</protein>
<dbReference type="Pfam" id="PF00106">
    <property type="entry name" value="adh_short"/>
    <property type="match status" value="1"/>
</dbReference>
<evidence type="ECO:0008006" key="6">
    <source>
        <dbReference type="Google" id="ProtNLM"/>
    </source>
</evidence>
<comment type="similarity">
    <text evidence="1">Belongs to the short-chain dehydrogenases/reductases (SDR) family.</text>
</comment>
<keyword evidence="5" id="KW-1185">Reference proteome</keyword>
<sequence length="1369" mass="152271">MASTTYSEFGSNTEGVDIAKAFPEGIHGKNILITGVNRGGIAFSTAHALATQAPALLILAGRSPAKVQESIEALKSEFPDVKYRFLEVDLSSQKSVRKAAEELSDIPTIDIVINSAAVMGVQKRTLSEDGIELQLATNHLGHWLLTCLLMPKLIKAAEGKPKGSVRIANITSASPMSSSMRWSDMNFDKKNKDLPQDEQPSYDLFKLWGYNNAEDVPYIPLDGYDRSKVANVLFSIGANKRLFEKHGILSVAVHPGVIMTTELPRHFPQETIEAATKLCEAGLYAVKSVGAGASTGLVAALDPKLAVGVGETHEGSENYGTYLAECQISEQARSLAVSSSEAEKLWKFSEKLTILFNFLKIRRLIVTMPEFDNDFSNNLFSDLAPLLTLFGEQVTIQFLSMSMGWADNILLSMGPLGVVTIIVSAIRVAGDKRLKALIGRARESHSVAEQDLLSSTSGDVCEMWSGQQIVRLIGDSQETKMLVALGNGKICDIATANGMVLFWDDKSGDIFNKIPFKLCSIINDTAPSLALNVPQAVAPKWELWSWTALSILLQSVALLFPGLITFWWRWKIDDSPPDAYAYPCFCVGTICLIIGTMLCGRIIQGTTEGHEFCVSDRGKWRDARVFWFQSARTVGDQHFPAYVIFNADVNGSQTVRTSRRVEKDYRFLATCSALLAVTGYIIQFVGFRALHWSATVVQLGVTLVITAIRSWVRRGLGEHPIAIPAKEGHELAWLALLLMNEAQENATLSEGLKLKNFWQLISSTMTIGSSPYEEVPERLFKAQSSVPIVGPLSTTLTVLPLAAVKNHLPAEHKPLLTFNEAQRFRIRGTDDQEIVKIAKSLQKVLEQVMNLISQQGIVRWKNPELARSMSVEQYLFTKGNPAMDIVWGLDIGLGQFSEHGLTTVSVEPLQLLFRRKNDRSLSARGNNGRSTWTLLEADYLTAILSLSACSWAVLDEKRNPRITSSFSRRIVGHSSVEEIQEKVDKLERWLQISGLKVEKALIQEREKDSEHPDTYGWRPAGDIWCLGMFLSSLSRMAFEDQGVTQEGEIIHADNFSDGDSTISQPLTDSVASLRSSILQYQIENGRTYHSMSAGKYVYPNDQRENERLEIQHNIWLLTLRGSLALCPKGNEPAQRVLDLGTGTGCWAIEYADAFPESEVIGVDLSPTQPSMVPVNCTFEVDDLEKDWNWTKPFDFIFSRVMAGSFEDYDAYISKAYNALEPGGWLEMQDIVAPYKSDDGTLKPHHELFKLGTYFCKGSKILNRSAEAPRHYKAIMQEAGFVNIKEHHLKWPLSAWPKDPYYKEMGAWCFANLDGGLEGLTLGLFTRALKWTKEETLLFCAEVRKQLRDPKIHAYLPIIVVYGQKPEAMD</sequence>
<dbReference type="PANTHER" id="PTHR24320">
    <property type="entry name" value="RETINOL DEHYDROGENASE"/>
    <property type="match status" value="1"/>
</dbReference>
<reference evidence="4 5" key="1">
    <citation type="submission" date="2018-06" db="EMBL/GenBank/DDBJ databases">
        <title>Fusarium incarnatum-equiseti species complex species 28.</title>
        <authorList>
            <person name="Gardiner D.M."/>
        </authorList>
    </citation>
    <scope>NUCLEOTIDE SEQUENCE [LARGE SCALE GENOMIC DNA]</scope>
    <source>
        <strain evidence="4 5">FIESC_28</strain>
    </source>
</reference>
<feature type="transmembrane region" description="Helical" evidence="3">
    <location>
        <begin position="580"/>
        <end position="600"/>
    </location>
</feature>
<dbReference type="Gene3D" id="3.40.50.150">
    <property type="entry name" value="Vaccinia Virus protein VP39"/>
    <property type="match status" value="1"/>
</dbReference>